<organism evidence="2 3">
    <name type="scientific">Methylocystis parvus</name>
    <dbReference type="NCBI Taxonomy" id="134"/>
    <lineage>
        <taxon>Bacteria</taxon>
        <taxon>Pseudomonadati</taxon>
        <taxon>Pseudomonadota</taxon>
        <taxon>Alphaproteobacteria</taxon>
        <taxon>Hyphomicrobiales</taxon>
        <taxon>Methylocystaceae</taxon>
        <taxon>Methylocystis</taxon>
    </lineage>
</organism>
<dbReference type="InterPro" id="IPR000182">
    <property type="entry name" value="GNAT_dom"/>
</dbReference>
<evidence type="ECO:0000313" key="2">
    <source>
        <dbReference type="EMBL" id="QGM99751.1"/>
    </source>
</evidence>
<dbReference type="AlphaFoldDB" id="A0A6B8MAH5"/>
<dbReference type="InterPro" id="IPR016181">
    <property type="entry name" value="Acyl_CoA_acyltransferase"/>
</dbReference>
<keyword evidence="2" id="KW-0808">Transferase</keyword>
<proteinExistence type="predicted"/>
<gene>
    <name evidence="2" type="ORF">F7D14_16525</name>
</gene>
<dbReference type="Gene3D" id="3.40.630.30">
    <property type="match status" value="1"/>
</dbReference>
<name>A0A6B8MAH5_9HYPH</name>
<dbReference type="PROSITE" id="PS51186">
    <property type="entry name" value="GNAT"/>
    <property type="match status" value="1"/>
</dbReference>
<evidence type="ECO:0000313" key="3">
    <source>
        <dbReference type="Proteomes" id="UP000422569"/>
    </source>
</evidence>
<reference evidence="2 3" key="1">
    <citation type="submission" date="2019-09" db="EMBL/GenBank/DDBJ databases">
        <title>Isolation and complete genome sequencing of Methylocystis species.</title>
        <authorList>
            <person name="Rumah B.L."/>
            <person name="Stead C.E."/>
            <person name="Stevens B.C."/>
            <person name="Minton N.P."/>
            <person name="Grosse-Honebrink A."/>
            <person name="Zhang Y."/>
        </authorList>
    </citation>
    <scope>NUCLEOTIDE SEQUENCE [LARGE SCALE GENOMIC DNA]</scope>
    <source>
        <strain evidence="2 3">BRCS2</strain>
    </source>
</reference>
<feature type="domain" description="N-acetyltransferase" evidence="1">
    <location>
        <begin position="1"/>
        <end position="136"/>
    </location>
</feature>
<keyword evidence="3" id="KW-1185">Reference proteome</keyword>
<dbReference type="EMBL" id="CP044331">
    <property type="protein sequence ID" value="QGM99751.1"/>
    <property type="molecule type" value="Genomic_DNA"/>
</dbReference>
<protein>
    <submittedName>
        <fullName evidence="2">GNAT family N-acetyltransferase</fullName>
    </submittedName>
</protein>
<dbReference type="GO" id="GO:0016747">
    <property type="term" value="F:acyltransferase activity, transferring groups other than amino-acyl groups"/>
    <property type="evidence" value="ECO:0007669"/>
    <property type="project" value="InterPro"/>
</dbReference>
<dbReference type="Proteomes" id="UP000422569">
    <property type="component" value="Chromosome"/>
</dbReference>
<dbReference type="Pfam" id="PF00583">
    <property type="entry name" value="Acetyltransf_1"/>
    <property type="match status" value="1"/>
</dbReference>
<dbReference type="KEGG" id="mpar:F7D14_16525"/>
<accession>A0A6B8MAH5</accession>
<dbReference type="SUPFAM" id="SSF55729">
    <property type="entry name" value="Acyl-CoA N-acyltransferases (Nat)"/>
    <property type="match status" value="1"/>
</dbReference>
<evidence type="ECO:0000259" key="1">
    <source>
        <dbReference type="PROSITE" id="PS51186"/>
    </source>
</evidence>
<sequence length="137" mass="15065">MLDLWVASWRAAYPEIDFDARRPWLTSQIAALESDGAVTLCVMASDADAIAGFVVIHPETGWLDQICVGLPYKGDGCAEMLMEAACAISPGIVRLDVNADNLRAVRFYERAGFDQVGRGENTLSGRATIQMEWRARK</sequence>